<name>M4RC96_9BIFI</name>
<protein>
    <submittedName>
        <fullName evidence="1">Uncharacterized protein</fullName>
    </submittedName>
</protein>
<dbReference type="Proteomes" id="UP000011835">
    <property type="component" value="Chromosome"/>
</dbReference>
<gene>
    <name evidence="1" type="ORF">D805_0844</name>
</gene>
<dbReference type="KEGG" id="btp:D805_0844"/>
<reference evidence="1 2" key="1">
    <citation type="journal article" date="2013" name="Genome Announc.">
        <title>Complete Genome Sequence of the Probiotic Bifidobacterium thermophilum Strain RBL67.</title>
        <authorList>
            <person name="Jans C."/>
            <person name="Lacroix C."/>
            <person name="Follador R."/>
            <person name="Stevens M.J."/>
        </authorList>
    </citation>
    <scope>NUCLEOTIDE SEQUENCE [LARGE SCALE GENOMIC DNA]</scope>
    <source>
        <strain evidence="1 2">RBL67</strain>
    </source>
</reference>
<keyword evidence="2" id="KW-1185">Reference proteome</keyword>
<dbReference type="RefSeq" id="WP_015450370.1">
    <property type="nucleotide sequence ID" value="NC_020546.1"/>
</dbReference>
<sequence>MDVNEVRHCLNDWHSDNLNNCREHEKLLQMNEEIAARAAKCRWWMLFERRRIAWLRQRYEHRSEKVKRNKKETDDRALSLLADTRILDVHPEYLTRYCPQAYRDATEHLANDPARLLTLLELSLDTDPGLLKAIQRPARFDPDTYWMGVIRHYPRLDGTMLPPTQWGYECSIQAYRKNQVRTIPQGVRLLRTLQYGKTTNEKALLDFKVGQEIWIGPGLSTTATKPHGLGQDVVWIIRGVERGVPLVGIWDDPQTGLPQTEINEKEVFIPDQLKCRITSTALDPHDKLEIGNRQPYQLTVIDSRTPDNMHHQGE</sequence>
<dbReference type="HOGENOM" id="CLU_884722_0_0_11"/>
<dbReference type="AlphaFoldDB" id="M4RC96"/>
<evidence type="ECO:0000313" key="1">
    <source>
        <dbReference type="EMBL" id="AGH41111.1"/>
    </source>
</evidence>
<accession>M4RC96</accession>
<evidence type="ECO:0000313" key="2">
    <source>
        <dbReference type="Proteomes" id="UP000011835"/>
    </source>
</evidence>
<dbReference type="PATRIC" id="fig|1254439.12.peg.838"/>
<organism evidence="1 2">
    <name type="scientific">Bifidobacterium thermophilum RBL67</name>
    <dbReference type="NCBI Taxonomy" id="1254439"/>
    <lineage>
        <taxon>Bacteria</taxon>
        <taxon>Bacillati</taxon>
        <taxon>Actinomycetota</taxon>
        <taxon>Actinomycetes</taxon>
        <taxon>Bifidobacteriales</taxon>
        <taxon>Bifidobacteriaceae</taxon>
        <taxon>Bifidobacterium</taxon>
    </lineage>
</organism>
<dbReference type="EMBL" id="CP004346">
    <property type="protein sequence ID" value="AGH41111.1"/>
    <property type="molecule type" value="Genomic_DNA"/>
</dbReference>
<proteinExistence type="predicted"/>